<feature type="domain" description="CN hydrolase" evidence="2">
    <location>
        <begin position="6"/>
        <end position="264"/>
    </location>
</feature>
<proteinExistence type="predicted"/>
<dbReference type="InterPro" id="IPR003010">
    <property type="entry name" value="C-N_Hydrolase"/>
</dbReference>
<dbReference type="HOGENOM" id="CLU_030130_1_2_1"/>
<gene>
    <name evidence="3" type="ORF">BOTBODRAFT_33216</name>
</gene>
<name>A0A067MDD8_BOTB1</name>
<dbReference type="PROSITE" id="PS50263">
    <property type="entry name" value="CN_HYDROLASE"/>
    <property type="match status" value="1"/>
</dbReference>
<dbReference type="InterPro" id="IPR036526">
    <property type="entry name" value="C-N_Hydrolase_sf"/>
</dbReference>
<dbReference type="PANTHER" id="PTHR23088:SF27">
    <property type="entry name" value="DEAMINATED GLUTATHIONE AMIDASE"/>
    <property type="match status" value="1"/>
</dbReference>
<dbReference type="GO" id="GO:0016811">
    <property type="term" value="F:hydrolase activity, acting on carbon-nitrogen (but not peptide) bonds, in linear amides"/>
    <property type="evidence" value="ECO:0007669"/>
    <property type="project" value="InterPro"/>
</dbReference>
<dbReference type="InterPro" id="IPR045254">
    <property type="entry name" value="Nit1/2_C-N_Hydrolase"/>
</dbReference>
<protein>
    <recommendedName>
        <fullName evidence="2">CN hydrolase domain-containing protein</fullName>
    </recommendedName>
</protein>
<keyword evidence="4" id="KW-1185">Reference proteome</keyword>
<dbReference type="InParanoid" id="A0A067MDD8"/>
<evidence type="ECO:0000313" key="4">
    <source>
        <dbReference type="Proteomes" id="UP000027195"/>
    </source>
</evidence>
<dbReference type="SUPFAM" id="SSF56317">
    <property type="entry name" value="Carbon-nitrogen hydrolase"/>
    <property type="match status" value="1"/>
</dbReference>
<dbReference type="STRING" id="930990.A0A067MDD8"/>
<organism evidence="3 4">
    <name type="scientific">Botryobasidium botryosum (strain FD-172 SS1)</name>
    <dbReference type="NCBI Taxonomy" id="930990"/>
    <lineage>
        <taxon>Eukaryota</taxon>
        <taxon>Fungi</taxon>
        <taxon>Dikarya</taxon>
        <taxon>Basidiomycota</taxon>
        <taxon>Agaricomycotina</taxon>
        <taxon>Agaricomycetes</taxon>
        <taxon>Cantharellales</taxon>
        <taxon>Botryobasidiaceae</taxon>
        <taxon>Botryobasidium</taxon>
    </lineage>
</organism>
<accession>A0A067MDD8</accession>
<evidence type="ECO:0000313" key="3">
    <source>
        <dbReference type="EMBL" id="KDQ13773.1"/>
    </source>
</evidence>
<reference evidence="4" key="1">
    <citation type="journal article" date="2014" name="Proc. Natl. Acad. Sci. U.S.A.">
        <title>Extensive sampling of basidiomycete genomes demonstrates inadequacy of the white-rot/brown-rot paradigm for wood decay fungi.</title>
        <authorList>
            <person name="Riley R."/>
            <person name="Salamov A.A."/>
            <person name="Brown D.W."/>
            <person name="Nagy L.G."/>
            <person name="Floudas D."/>
            <person name="Held B.W."/>
            <person name="Levasseur A."/>
            <person name="Lombard V."/>
            <person name="Morin E."/>
            <person name="Otillar R."/>
            <person name="Lindquist E.A."/>
            <person name="Sun H."/>
            <person name="LaButti K.M."/>
            <person name="Schmutz J."/>
            <person name="Jabbour D."/>
            <person name="Luo H."/>
            <person name="Baker S.E."/>
            <person name="Pisabarro A.G."/>
            <person name="Walton J.D."/>
            <person name="Blanchette R.A."/>
            <person name="Henrissat B."/>
            <person name="Martin F."/>
            <person name="Cullen D."/>
            <person name="Hibbett D.S."/>
            <person name="Grigoriev I.V."/>
        </authorList>
    </citation>
    <scope>NUCLEOTIDE SEQUENCE [LARGE SCALE GENOMIC DNA]</scope>
    <source>
        <strain evidence="4">FD-172 SS1</strain>
    </source>
</reference>
<dbReference type="Proteomes" id="UP000027195">
    <property type="component" value="Unassembled WGS sequence"/>
</dbReference>
<evidence type="ECO:0000256" key="1">
    <source>
        <dbReference type="ARBA" id="ARBA00022801"/>
    </source>
</evidence>
<dbReference type="PANTHER" id="PTHR23088">
    <property type="entry name" value="NITRILASE-RELATED"/>
    <property type="match status" value="1"/>
</dbReference>
<dbReference type="AlphaFoldDB" id="A0A067MDD8"/>
<evidence type="ECO:0000259" key="2">
    <source>
        <dbReference type="PROSITE" id="PS50263"/>
    </source>
</evidence>
<dbReference type="Gene3D" id="3.60.110.10">
    <property type="entry name" value="Carbon-nitrogen hydrolase"/>
    <property type="match status" value="1"/>
</dbReference>
<keyword evidence="1" id="KW-0378">Hydrolase</keyword>
<dbReference type="FunCoup" id="A0A067MDD8">
    <property type="interactions" value="76"/>
</dbReference>
<dbReference type="Pfam" id="PF00795">
    <property type="entry name" value="CN_hydrolase"/>
    <property type="match status" value="1"/>
</dbReference>
<dbReference type="CDD" id="cd07572">
    <property type="entry name" value="nit"/>
    <property type="match status" value="1"/>
</dbReference>
<sequence>MAAPKVLAAVAQLTSVPAVASNLSIVTSLIRRASARGAKIIFLPENSDFLAPDSSASRPLIPGKNEFVDRVKEAANQHDIWVNMCIHEAPAEGGDKRCYNTNLLIDPTGTVNAYRKIHLFDVDLAPLGPTLKESDAIIAGTTLVPPIPNTPVGNLGLQTCFDLRFPLPANKLASPEFSPHPATALTYPSAFTVKTGPPHWETLLRARAIENQCYVFASAQVGEHFPGRVSHGHAMIVDPWGTVVAQCSPFVDPNGSLCYAEIDLDLVAKVRREMPMGR</sequence>
<dbReference type="OrthoDB" id="10250282at2759"/>
<dbReference type="EMBL" id="KL198041">
    <property type="protein sequence ID" value="KDQ13773.1"/>
    <property type="molecule type" value="Genomic_DNA"/>
</dbReference>